<proteinExistence type="predicted"/>
<organism evidence="6">
    <name type="scientific">Taenia asiatica</name>
    <name type="common">Asian tapeworm</name>
    <dbReference type="NCBI Taxonomy" id="60517"/>
    <lineage>
        <taxon>Eukaryota</taxon>
        <taxon>Metazoa</taxon>
        <taxon>Spiralia</taxon>
        <taxon>Lophotrochozoa</taxon>
        <taxon>Platyhelminthes</taxon>
        <taxon>Cestoda</taxon>
        <taxon>Eucestoda</taxon>
        <taxon>Cyclophyllidea</taxon>
        <taxon>Taeniidae</taxon>
        <taxon>Taenia</taxon>
    </lineage>
</organism>
<dbReference type="AlphaFoldDB" id="A0A0R3VTP0"/>
<feature type="domain" description="SCP" evidence="3">
    <location>
        <begin position="28"/>
        <end position="173"/>
    </location>
</feature>
<dbReference type="InterPro" id="IPR001283">
    <property type="entry name" value="CRISP-related"/>
</dbReference>
<dbReference type="OrthoDB" id="737510at2759"/>
<dbReference type="Pfam" id="PF00188">
    <property type="entry name" value="CAP"/>
    <property type="match status" value="1"/>
</dbReference>
<evidence type="ECO:0000256" key="1">
    <source>
        <dbReference type="SAM" id="MobiDB-lite"/>
    </source>
</evidence>
<evidence type="ECO:0000313" key="4">
    <source>
        <dbReference type="EMBL" id="VDK21373.1"/>
    </source>
</evidence>
<feature type="region of interest" description="Disordered" evidence="1">
    <location>
        <begin position="209"/>
        <end position="242"/>
    </location>
</feature>
<evidence type="ECO:0000256" key="2">
    <source>
        <dbReference type="SAM" id="SignalP"/>
    </source>
</evidence>
<feature type="compositionally biased region" description="Polar residues" evidence="1">
    <location>
        <begin position="218"/>
        <end position="242"/>
    </location>
</feature>
<dbReference type="InterPro" id="IPR035940">
    <property type="entry name" value="CAP_sf"/>
</dbReference>
<dbReference type="SUPFAM" id="SSF55797">
    <property type="entry name" value="PR-1-like"/>
    <property type="match status" value="1"/>
</dbReference>
<feature type="signal peptide" evidence="2">
    <location>
        <begin position="1"/>
        <end position="27"/>
    </location>
</feature>
<dbReference type="InterPro" id="IPR014044">
    <property type="entry name" value="CAP_dom"/>
</dbReference>
<accession>A0A0R3VTP0</accession>
<dbReference type="Proteomes" id="UP000282613">
    <property type="component" value="Unassembled WGS sequence"/>
</dbReference>
<evidence type="ECO:0000313" key="5">
    <source>
        <dbReference type="Proteomes" id="UP000282613"/>
    </source>
</evidence>
<feature type="chain" id="PRO_5043132355" evidence="2">
    <location>
        <begin position="28"/>
        <end position="263"/>
    </location>
</feature>
<dbReference type="PANTHER" id="PTHR10334">
    <property type="entry name" value="CYSTEINE-RICH SECRETORY PROTEIN-RELATED"/>
    <property type="match status" value="1"/>
</dbReference>
<evidence type="ECO:0000259" key="3">
    <source>
        <dbReference type="SMART" id="SM00198"/>
    </source>
</evidence>
<name>A0A0R3VTP0_TAEAS</name>
<sequence length="263" mass="28748">MKADQGRFQGALIFGLVVGLATVGARAEKPDTMRILTRHQQYRSLTQAADMLKMTWSVNLERIAASVVEKCPTSVEAVRSQAELRDLGANLGSAPYPPPEQDGYPEDIQTSIIDQWGSQRSYYYPDSGCPAHPCDSWWQVVWSNASQVGCSLKVCGNKSVMVCIYNSRANNNTDAPFKIGKACSACPYGYSRCEQGMCVADTNPQIEPEPLPEFLPAASNTNRNDNTEGSDNGTDSYTDPDSTNRLTVLLTTSICLLLFSLLV</sequence>
<keyword evidence="2" id="KW-0732">Signal</keyword>
<gene>
    <name evidence="4" type="ORF">TASK_LOCUS621</name>
</gene>
<dbReference type="EMBL" id="UYRS01000087">
    <property type="protein sequence ID" value="VDK21373.1"/>
    <property type="molecule type" value="Genomic_DNA"/>
</dbReference>
<dbReference type="SMART" id="SM00198">
    <property type="entry name" value="SCP"/>
    <property type="match status" value="1"/>
</dbReference>
<reference evidence="4 5" key="2">
    <citation type="submission" date="2018-11" db="EMBL/GenBank/DDBJ databases">
        <authorList>
            <consortium name="Pathogen Informatics"/>
        </authorList>
    </citation>
    <scope>NUCLEOTIDE SEQUENCE [LARGE SCALE GENOMIC DNA]</scope>
</reference>
<reference evidence="6" key="1">
    <citation type="submission" date="2017-02" db="UniProtKB">
        <authorList>
            <consortium name="WormBaseParasite"/>
        </authorList>
    </citation>
    <scope>IDENTIFICATION</scope>
</reference>
<protein>
    <submittedName>
        <fullName evidence="6">SCP domain-containing protein</fullName>
    </submittedName>
</protein>
<dbReference type="Gene3D" id="3.40.33.10">
    <property type="entry name" value="CAP"/>
    <property type="match status" value="1"/>
</dbReference>
<dbReference type="WBParaSite" id="TASK_0000062001-mRNA-1">
    <property type="protein sequence ID" value="TASK_0000062001-mRNA-1"/>
    <property type="gene ID" value="TASK_0000062001"/>
</dbReference>
<evidence type="ECO:0000313" key="6">
    <source>
        <dbReference type="WBParaSite" id="TASK_0000062001-mRNA-1"/>
    </source>
</evidence>
<keyword evidence="5" id="KW-1185">Reference proteome</keyword>
<dbReference type="CDD" id="cd05380">
    <property type="entry name" value="CAP_euk"/>
    <property type="match status" value="1"/>
</dbReference>